<dbReference type="Proteomes" id="UP000316184">
    <property type="component" value="Unassembled WGS sequence"/>
</dbReference>
<evidence type="ECO:0000313" key="3">
    <source>
        <dbReference type="Proteomes" id="UP000316184"/>
    </source>
</evidence>
<dbReference type="Gene3D" id="1.10.3210.10">
    <property type="entry name" value="Hypothetical protein af1432"/>
    <property type="match status" value="1"/>
</dbReference>
<dbReference type="OrthoDB" id="2989229at2"/>
<keyword evidence="2" id="KW-0378">Hydrolase</keyword>
<dbReference type="InterPro" id="IPR003607">
    <property type="entry name" value="HD/PDEase_dom"/>
</dbReference>
<gene>
    <name evidence="2" type="ORF">FHU35_15217</name>
</gene>
<organism evidence="2 3">
    <name type="scientific">Saccharopolyspora dendranthemae</name>
    <dbReference type="NCBI Taxonomy" id="1181886"/>
    <lineage>
        <taxon>Bacteria</taxon>
        <taxon>Bacillati</taxon>
        <taxon>Actinomycetota</taxon>
        <taxon>Actinomycetes</taxon>
        <taxon>Pseudonocardiales</taxon>
        <taxon>Pseudonocardiaceae</taxon>
        <taxon>Saccharopolyspora</taxon>
    </lineage>
</organism>
<evidence type="ECO:0000259" key="1">
    <source>
        <dbReference type="Pfam" id="PF01966"/>
    </source>
</evidence>
<dbReference type="InterPro" id="IPR006674">
    <property type="entry name" value="HD_domain"/>
</dbReference>
<proteinExistence type="predicted"/>
<dbReference type="InterPro" id="IPR006675">
    <property type="entry name" value="HDIG_dom"/>
</dbReference>
<accession>A0A561U1Y4</accession>
<dbReference type="SUPFAM" id="SSF109604">
    <property type="entry name" value="HD-domain/PDEase-like"/>
    <property type="match status" value="1"/>
</dbReference>
<reference evidence="2 3" key="1">
    <citation type="submission" date="2019-06" db="EMBL/GenBank/DDBJ databases">
        <title>Sequencing the genomes of 1000 actinobacteria strains.</title>
        <authorList>
            <person name="Klenk H.-P."/>
        </authorList>
    </citation>
    <scope>NUCLEOTIDE SEQUENCE [LARGE SCALE GENOMIC DNA]</scope>
    <source>
        <strain evidence="2 3">DSM 46699</strain>
    </source>
</reference>
<dbReference type="CDD" id="cd00077">
    <property type="entry name" value="HDc"/>
    <property type="match status" value="1"/>
</dbReference>
<evidence type="ECO:0000313" key="2">
    <source>
        <dbReference type="EMBL" id="TWF93373.1"/>
    </source>
</evidence>
<keyword evidence="3" id="KW-1185">Reference proteome</keyword>
<name>A0A561U1Y4_9PSEU</name>
<dbReference type="Pfam" id="PF01966">
    <property type="entry name" value="HD"/>
    <property type="match status" value="1"/>
</dbReference>
<feature type="domain" description="HD" evidence="1">
    <location>
        <begin position="21"/>
        <end position="98"/>
    </location>
</feature>
<protein>
    <submittedName>
        <fullName evidence="2">Metal dependent phosphohydrolase</fullName>
    </submittedName>
</protein>
<dbReference type="AlphaFoldDB" id="A0A561U1Y4"/>
<dbReference type="RefSeq" id="WP_145743099.1">
    <property type="nucleotide sequence ID" value="NZ_VIWX01000005.1"/>
</dbReference>
<dbReference type="GO" id="GO:0016787">
    <property type="term" value="F:hydrolase activity"/>
    <property type="evidence" value="ECO:0007669"/>
    <property type="project" value="UniProtKB-KW"/>
</dbReference>
<dbReference type="EMBL" id="VIWX01000005">
    <property type="protein sequence ID" value="TWF93373.1"/>
    <property type="molecule type" value="Genomic_DNA"/>
</dbReference>
<dbReference type="NCBIfam" id="TIGR00277">
    <property type="entry name" value="HDIG"/>
    <property type="match status" value="1"/>
</dbReference>
<sequence length="187" mass="21065">MELVQQAAETAEHFVAPLGRRWKHVQAVAARASELKDAVPSRDRDTLVAAAWLHDIGYAPEIGHTKFHPLDGARYLREQEWPEVIVNLVAHHSGARFEADERGMSDELAEFPFEDSALLDALVTADLTTGPAGQRLTYDERIEEIFSRYTPEDPVHRTWVKARPVLAEAALRTEQRLTAQRLASHPK</sequence>
<comment type="caution">
    <text evidence="2">The sequence shown here is derived from an EMBL/GenBank/DDBJ whole genome shotgun (WGS) entry which is preliminary data.</text>
</comment>